<comment type="caution">
    <text evidence="1">The sequence shown here is derived from an EMBL/GenBank/DDBJ whole genome shotgun (WGS) entry which is preliminary data.</text>
</comment>
<protein>
    <submittedName>
        <fullName evidence="1">Uncharacterized protein</fullName>
    </submittedName>
</protein>
<reference evidence="1" key="1">
    <citation type="submission" date="2023-06" db="EMBL/GenBank/DDBJ databases">
        <title>Genome-scale phylogeny and comparative genomics of the fungal order Sordariales.</title>
        <authorList>
            <consortium name="Lawrence Berkeley National Laboratory"/>
            <person name="Hensen N."/>
            <person name="Bonometti L."/>
            <person name="Westerberg I."/>
            <person name="Brannstrom I.O."/>
            <person name="Guillou S."/>
            <person name="Cros-Aarteil S."/>
            <person name="Calhoun S."/>
            <person name="Haridas S."/>
            <person name="Kuo A."/>
            <person name="Mondo S."/>
            <person name="Pangilinan J."/>
            <person name="Riley R."/>
            <person name="Labutti K."/>
            <person name="Andreopoulos B."/>
            <person name="Lipzen A."/>
            <person name="Chen C."/>
            <person name="Yanf M."/>
            <person name="Daum C."/>
            <person name="Ng V."/>
            <person name="Clum A."/>
            <person name="Steindorff A."/>
            <person name="Ohm R."/>
            <person name="Martin F."/>
            <person name="Silar P."/>
            <person name="Natvig D."/>
            <person name="Lalanne C."/>
            <person name="Gautier V."/>
            <person name="Ament-Velasquez S.L."/>
            <person name="Kruys A."/>
            <person name="Hutchinson M.I."/>
            <person name="Powell A.J."/>
            <person name="Barry K."/>
            <person name="Miller A.N."/>
            <person name="Grigoriev I.V."/>
            <person name="Debuchy R."/>
            <person name="Gladieux P."/>
            <person name="Thoren M.H."/>
            <person name="Johannesson H."/>
        </authorList>
    </citation>
    <scope>NUCLEOTIDE SEQUENCE</scope>
    <source>
        <strain evidence="1">SMH2532-1</strain>
    </source>
</reference>
<dbReference type="PANTHER" id="PTHR10039">
    <property type="entry name" value="AMELOGENIN"/>
    <property type="match status" value="1"/>
</dbReference>
<proteinExistence type="predicted"/>
<organism evidence="1 2">
    <name type="scientific">Cercophora newfieldiana</name>
    <dbReference type="NCBI Taxonomy" id="92897"/>
    <lineage>
        <taxon>Eukaryota</taxon>
        <taxon>Fungi</taxon>
        <taxon>Dikarya</taxon>
        <taxon>Ascomycota</taxon>
        <taxon>Pezizomycotina</taxon>
        <taxon>Sordariomycetes</taxon>
        <taxon>Sordariomycetidae</taxon>
        <taxon>Sordariales</taxon>
        <taxon>Lasiosphaeriaceae</taxon>
        <taxon>Cercophora</taxon>
    </lineage>
</organism>
<dbReference type="EMBL" id="JAULSV010000006">
    <property type="protein sequence ID" value="KAK0641444.1"/>
    <property type="molecule type" value="Genomic_DNA"/>
</dbReference>
<name>A0AA39XWA4_9PEZI</name>
<dbReference type="PANTHER" id="PTHR10039:SF5">
    <property type="entry name" value="NACHT DOMAIN-CONTAINING PROTEIN"/>
    <property type="match status" value="1"/>
</dbReference>
<dbReference type="Proteomes" id="UP001174936">
    <property type="component" value="Unassembled WGS sequence"/>
</dbReference>
<evidence type="ECO:0000313" key="1">
    <source>
        <dbReference type="EMBL" id="KAK0641444.1"/>
    </source>
</evidence>
<sequence>MSAAQAADLTLHDMHLLVSGRLGANKQYQVRSPELGFLAGQIVAKAEGVFLWVHLVLNTVEESLCDGAGADALREIIELLPSDLNQLFERLFDSIPTPKLHGALQKFSVILQTHDDRLALRCYPFLDQHLKDRDFAVKMEPKPMDTDAVEQALCLARRNLRGQCKGFLEQGFSDSHQETGSFHGNFGSTSRLLTDLSSSICGASVLLSLKRTL</sequence>
<dbReference type="AlphaFoldDB" id="A0AA39XWA4"/>
<accession>A0AA39XWA4</accession>
<evidence type="ECO:0000313" key="2">
    <source>
        <dbReference type="Proteomes" id="UP001174936"/>
    </source>
</evidence>
<keyword evidence="2" id="KW-1185">Reference proteome</keyword>
<gene>
    <name evidence="1" type="ORF">B0T16DRAFT_496149</name>
</gene>